<evidence type="ECO:0000256" key="4">
    <source>
        <dbReference type="ARBA" id="ARBA00023277"/>
    </source>
</evidence>
<feature type="binding site" evidence="7">
    <location>
        <position position="132"/>
    </location>
    <ligand>
        <name>substrate</name>
    </ligand>
</feature>
<dbReference type="AlphaFoldDB" id="A0A6J4VVM5"/>
<dbReference type="Gene3D" id="3.20.20.140">
    <property type="entry name" value="Metal-dependent hydrolases"/>
    <property type="match status" value="1"/>
</dbReference>
<dbReference type="EC" id="3.5.1.25" evidence="10"/>
<dbReference type="PANTHER" id="PTHR11113">
    <property type="entry name" value="N-ACETYLGLUCOSAMINE-6-PHOSPHATE DEACETYLASE"/>
    <property type="match status" value="1"/>
</dbReference>
<feature type="domain" description="Amidohydrolase-related" evidence="9">
    <location>
        <begin position="42"/>
        <end position="371"/>
    </location>
</feature>
<dbReference type="SUPFAM" id="SSF51338">
    <property type="entry name" value="Composite domain of metallo-dependent hydrolases"/>
    <property type="match status" value="1"/>
</dbReference>
<accession>A0A6J4VVM5</accession>
<dbReference type="GO" id="GO:0046872">
    <property type="term" value="F:metal ion binding"/>
    <property type="evidence" value="ECO:0007669"/>
    <property type="project" value="UniProtKB-KW"/>
</dbReference>
<feature type="binding site" evidence="8">
    <location>
        <position position="184"/>
    </location>
    <ligand>
        <name>Zn(2+)</name>
        <dbReference type="ChEBI" id="CHEBI:29105"/>
    </ligand>
</feature>
<evidence type="ECO:0000256" key="3">
    <source>
        <dbReference type="ARBA" id="ARBA00022801"/>
    </source>
</evidence>
<feature type="binding site" evidence="8">
    <location>
        <position position="210"/>
    </location>
    <ligand>
        <name>Zn(2+)</name>
        <dbReference type="ChEBI" id="CHEBI:29105"/>
    </ligand>
</feature>
<keyword evidence="2 8" id="KW-0479">Metal-binding</keyword>
<dbReference type="GO" id="GO:0008448">
    <property type="term" value="F:N-acetylglucosamine-6-phosphate deacetylase activity"/>
    <property type="evidence" value="ECO:0007669"/>
    <property type="project" value="UniProtKB-EC"/>
</dbReference>
<proteinExistence type="inferred from homology"/>
<keyword evidence="4 5" id="KW-0119">Carbohydrate metabolism</keyword>
<evidence type="ECO:0000313" key="10">
    <source>
        <dbReference type="EMBL" id="CAA9588186.1"/>
    </source>
</evidence>
<dbReference type="PIRSF" id="PIRSF038994">
    <property type="entry name" value="NagA"/>
    <property type="match status" value="1"/>
</dbReference>
<dbReference type="EMBL" id="CADCWP010000356">
    <property type="protein sequence ID" value="CAA9588186.1"/>
    <property type="molecule type" value="Genomic_DNA"/>
</dbReference>
<dbReference type="SUPFAM" id="SSF51556">
    <property type="entry name" value="Metallo-dependent hydrolases"/>
    <property type="match status" value="1"/>
</dbReference>
<evidence type="ECO:0000259" key="9">
    <source>
        <dbReference type="Pfam" id="PF01979"/>
    </source>
</evidence>
<evidence type="ECO:0000256" key="7">
    <source>
        <dbReference type="PIRSR" id="PIRSR038994-2"/>
    </source>
</evidence>
<feature type="binding site" evidence="7">
    <location>
        <position position="221"/>
    </location>
    <ligand>
        <name>substrate</name>
    </ligand>
</feature>
<sequence length="374" mass="38744">MTRGVARLAGRLVLPQGVVAGWLEFSETIVGLTADPGVSGPIILPGFIDTHLHGGGGGDTMDGAGGVRALARFHLSHGTTTLYPTTMTNPWDAILAALDGVREVQAAADPTLPDIPGVHLEGPFISPQRLGAQPPHTLEPTPAQVDALLACDVIRLVTLAPEMPGVGEAARRFAEAGVRVSVGHTRADAETVATFAQSVREAGGTLGFTHLYNAMGGMAGREPGVVGAALADRDAYSELILDLHHVYPASFLAATHAKPDTLHLITDSVRANGLGDGETELGGQRVFVKDGAATLTDGTIAGSTLTLDRALRNALALGVDLAQASRMLSATPAQYMGLGDRGELSRGKRADIVVLNDDLQVQTVYVAGRKVSGD</sequence>
<evidence type="ECO:0000256" key="8">
    <source>
        <dbReference type="PIRSR" id="PIRSR038994-3"/>
    </source>
</evidence>
<comment type="cofactor">
    <cofactor evidence="8">
        <name>a divalent metal cation</name>
        <dbReference type="ChEBI" id="CHEBI:60240"/>
    </cofactor>
    <text evidence="8">Binds 1 divalent metal cation per subunit.</text>
</comment>
<feature type="binding site" evidence="8">
    <location>
        <position position="121"/>
    </location>
    <ligand>
        <name>Zn(2+)</name>
        <dbReference type="ChEBI" id="CHEBI:29105"/>
    </ligand>
</feature>
<dbReference type="InterPro" id="IPR032466">
    <property type="entry name" value="Metal_Hydrolase"/>
</dbReference>
<feature type="binding site" evidence="7">
    <location>
        <begin position="213"/>
        <end position="214"/>
    </location>
    <ligand>
        <name>substrate</name>
    </ligand>
</feature>
<evidence type="ECO:0000256" key="2">
    <source>
        <dbReference type="ARBA" id="ARBA00022723"/>
    </source>
</evidence>
<dbReference type="GO" id="GO:0006046">
    <property type="term" value="P:N-acetylglucosamine catabolic process"/>
    <property type="evidence" value="ECO:0007669"/>
    <property type="project" value="TreeGrafter"/>
</dbReference>
<protein>
    <submittedName>
        <fullName evidence="10">N-acetylglucosamine-6-phosphate deacetylase</fullName>
        <ecNumber evidence="10">3.5.1.25</ecNumber>
    </submittedName>
</protein>
<comment type="similarity">
    <text evidence="1 5">Belongs to the metallo-dependent hydrolases superfamily. NagA family.</text>
</comment>
<dbReference type="NCBIfam" id="TIGR00221">
    <property type="entry name" value="nagA"/>
    <property type="match status" value="1"/>
</dbReference>
<dbReference type="Gene3D" id="2.30.40.10">
    <property type="entry name" value="Urease, subunit C, domain 1"/>
    <property type="match status" value="1"/>
</dbReference>
<dbReference type="InterPro" id="IPR006680">
    <property type="entry name" value="Amidohydro-rel"/>
</dbReference>
<evidence type="ECO:0000256" key="5">
    <source>
        <dbReference type="PIRNR" id="PIRNR038994"/>
    </source>
</evidence>
<feature type="binding site" evidence="7">
    <location>
        <begin position="300"/>
        <end position="302"/>
    </location>
    <ligand>
        <name>substrate</name>
    </ligand>
</feature>
<evidence type="ECO:0000256" key="6">
    <source>
        <dbReference type="PIRSR" id="PIRSR038994-1"/>
    </source>
</evidence>
<reference evidence="10" key="1">
    <citation type="submission" date="2020-02" db="EMBL/GenBank/DDBJ databases">
        <authorList>
            <person name="Meier V. D."/>
        </authorList>
    </citation>
    <scope>NUCLEOTIDE SEQUENCE</scope>
    <source>
        <strain evidence="10">AVDCRST_MAG86</strain>
    </source>
</reference>
<dbReference type="InterPro" id="IPR003764">
    <property type="entry name" value="GlcNAc_6-P_deAcase"/>
</dbReference>
<feature type="binding site" evidence="7">
    <location>
        <position position="245"/>
    </location>
    <ligand>
        <name>substrate</name>
    </ligand>
</feature>
<organism evidence="10">
    <name type="scientific">uncultured Truepera sp</name>
    <dbReference type="NCBI Taxonomy" id="543023"/>
    <lineage>
        <taxon>Bacteria</taxon>
        <taxon>Thermotogati</taxon>
        <taxon>Deinococcota</taxon>
        <taxon>Deinococci</taxon>
        <taxon>Trueperales</taxon>
        <taxon>Trueperaceae</taxon>
        <taxon>Truepera</taxon>
        <taxon>environmental samples</taxon>
    </lineage>
</organism>
<dbReference type="PANTHER" id="PTHR11113:SF14">
    <property type="entry name" value="N-ACETYLGLUCOSAMINE-6-PHOSPHATE DEACETYLASE"/>
    <property type="match status" value="1"/>
</dbReference>
<keyword evidence="3 5" id="KW-0378">Hydrolase</keyword>
<dbReference type="InterPro" id="IPR011059">
    <property type="entry name" value="Metal-dep_hydrolase_composite"/>
</dbReference>
<evidence type="ECO:0000256" key="1">
    <source>
        <dbReference type="ARBA" id="ARBA00010716"/>
    </source>
</evidence>
<name>A0A6J4VVM5_9DEIN</name>
<gene>
    <name evidence="10" type="ORF">AVDCRST_MAG86-4033</name>
</gene>
<feature type="active site" description="Proton donor/acceptor" evidence="6">
    <location>
        <position position="267"/>
    </location>
</feature>
<dbReference type="Pfam" id="PF01979">
    <property type="entry name" value="Amidohydro_1"/>
    <property type="match status" value="1"/>
</dbReference>